<evidence type="ECO:0000313" key="8">
    <source>
        <dbReference type="Proteomes" id="UP000320722"/>
    </source>
</evidence>
<feature type="transmembrane region" description="Helical" evidence="6">
    <location>
        <begin position="41"/>
        <end position="61"/>
    </location>
</feature>
<feature type="transmembrane region" description="Helical" evidence="6">
    <location>
        <begin position="268"/>
        <end position="289"/>
    </location>
</feature>
<dbReference type="PIRSF" id="PIRSF006060">
    <property type="entry name" value="AA_transporter"/>
    <property type="match status" value="1"/>
</dbReference>
<accession>A0A517WF61</accession>
<evidence type="ECO:0000256" key="4">
    <source>
        <dbReference type="ARBA" id="ARBA00022989"/>
    </source>
</evidence>
<dbReference type="GO" id="GO:0005886">
    <property type="term" value="C:plasma membrane"/>
    <property type="evidence" value="ECO:0007669"/>
    <property type="project" value="UniProtKB-SubCell"/>
</dbReference>
<dbReference type="Pfam" id="PF13520">
    <property type="entry name" value="AA_permease_2"/>
    <property type="match status" value="1"/>
</dbReference>
<dbReference type="InterPro" id="IPR050367">
    <property type="entry name" value="APC_superfamily"/>
</dbReference>
<feature type="transmembrane region" description="Helical" evidence="6">
    <location>
        <begin position="224"/>
        <end position="248"/>
    </location>
</feature>
<feature type="transmembrane region" description="Helical" evidence="6">
    <location>
        <begin position="124"/>
        <end position="142"/>
    </location>
</feature>
<name>A0A517WF61_9PLAN</name>
<gene>
    <name evidence="7" type="primary">ybaT_2</name>
    <name evidence="7" type="ORF">V6x_36120</name>
</gene>
<keyword evidence="4 6" id="KW-1133">Transmembrane helix</keyword>
<dbReference type="Gene3D" id="1.20.1740.10">
    <property type="entry name" value="Amino acid/polyamine transporter I"/>
    <property type="match status" value="1"/>
</dbReference>
<protein>
    <submittedName>
        <fullName evidence="7">Inner membrane transport protein YbaT</fullName>
    </submittedName>
</protein>
<evidence type="ECO:0000313" key="7">
    <source>
        <dbReference type="EMBL" id="QDU03889.1"/>
    </source>
</evidence>
<reference evidence="7 8" key="1">
    <citation type="submission" date="2019-02" db="EMBL/GenBank/DDBJ databases">
        <title>Deep-cultivation of Planctomycetes and their phenomic and genomic characterization uncovers novel biology.</title>
        <authorList>
            <person name="Wiegand S."/>
            <person name="Jogler M."/>
            <person name="Boedeker C."/>
            <person name="Pinto D."/>
            <person name="Vollmers J."/>
            <person name="Rivas-Marin E."/>
            <person name="Kohn T."/>
            <person name="Peeters S.H."/>
            <person name="Heuer A."/>
            <person name="Rast P."/>
            <person name="Oberbeckmann S."/>
            <person name="Bunk B."/>
            <person name="Jeske O."/>
            <person name="Meyerdierks A."/>
            <person name="Storesund J.E."/>
            <person name="Kallscheuer N."/>
            <person name="Luecker S."/>
            <person name="Lage O.M."/>
            <person name="Pohl T."/>
            <person name="Merkel B.J."/>
            <person name="Hornburger P."/>
            <person name="Mueller R.-W."/>
            <person name="Bruemmer F."/>
            <person name="Labrenz M."/>
            <person name="Spormann A.M."/>
            <person name="Op den Camp H."/>
            <person name="Overmann J."/>
            <person name="Amann R."/>
            <person name="Jetten M.S.M."/>
            <person name="Mascher T."/>
            <person name="Medema M.H."/>
            <person name="Devos D.P."/>
            <person name="Kaster A.-K."/>
            <person name="Ovreas L."/>
            <person name="Rohde M."/>
            <person name="Galperin M.Y."/>
            <person name="Jogler C."/>
        </authorList>
    </citation>
    <scope>NUCLEOTIDE SEQUENCE [LARGE SCALE GENOMIC DNA]</scope>
    <source>
        <strain evidence="7 8">V6</strain>
    </source>
</reference>
<dbReference type="PANTHER" id="PTHR42770">
    <property type="entry name" value="AMINO ACID TRANSPORTER-RELATED"/>
    <property type="match status" value="1"/>
</dbReference>
<evidence type="ECO:0000256" key="2">
    <source>
        <dbReference type="ARBA" id="ARBA00022475"/>
    </source>
</evidence>
<dbReference type="Proteomes" id="UP000320722">
    <property type="component" value="Chromosome"/>
</dbReference>
<dbReference type="AlphaFoldDB" id="A0A517WF61"/>
<feature type="transmembrane region" description="Helical" evidence="6">
    <location>
        <begin position="81"/>
        <end position="104"/>
    </location>
</feature>
<feature type="transmembrane region" description="Helical" evidence="6">
    <location>
        <begin position="12"/>
        <end position="35"/>
    </location>
</feature>
<feature type="transmembrane region" description="Helical" evidence="6">
    <location>
        <begin position="185"/>
        <end position="203"/>
    </location>
</feature>
<keyword evidence="2" id="KW-1003">Cell membrane</keyword>
<keyword evidence="5 6" id="KW-0472">Membrane</keyword>
<comment type="subcellular location">
    <subcellularLocation>
        <location evidence="1">Cell membrane</location>
        <topology evidence="1">Multi-pass membrane protein</topology>
    </subcellularLocation>
</comment>
<evidence type="ECO:0000256" key="5">
    <source>
        <dbReference type="ARBA" id="ARBA00023136"/>
    </source>
</evidence>
<dbReference type="GO" id="GO:0022857">
    <property type="term" value="F:transmembrane transporter activity"/>
    <property type="evidence" value="ECO:0007669"/>
    <property type="project" value="InterPro"/>
</dbReference>
<feature type="transmembrane region" description="Helical" evidence="6">
    <location>
        <begin position="374"/>
        <end position="393"/>
    </location>
</feature>
<feature type="transmembrane region" description="Helical" evidence="6">
    <location>
        <begin position="322"/>
        <end position="339"/>
    </location>
</feature>
<dbReference type="EMBL" id="CP036347">
    <property type="protein sequence ID" value="QDU03889.1"/>
    <property type="molecule type" value="Genomic_DNA"/>
</dbReference>
<evidence type="ECO:0000256" key="6">
    <source>
        <dbReference type="SAM" id="Phobius"/>
    </source>
</evidence>
<sequence length="451" mass="48146">MTETENSKLGMFSTLSIGIGGMVGGGIFAVTGLTIEITRGAAPVAFLISGIVALLTSYSYLKLTLQFPGEGGTVEYLNRAFGSGILTGAANILLLMCYIVLVAIYAYAFGSYGASVFPADQNNFWQHTLVSGVIIGLCLLNIISTELVIRSENFFNGVKMVLLALFIVAGLLTPMDWTRLGPENYVSPVGLIAGAMLIFLNYEGFELIANASNDVANPQKTLPVAYLGGIFVVMVIYVLIVGVVVGHMSFAEVGNASDRALSVAATRIAGTPGFIAILIAALLATSSAINATFYGTGRLTYIIAKTGELPTELERSIRGQHLEGTLISAFLALLVANFVPLEAIATMGSAGFLLIFLAVNLANVRLAKQTNSHVWLSGLAAFSTAVALIVLCIKVDENPVNRNHLWILFGMIVASLLIEFCYRNITGRKIHLIRHHKYHHSQPASPDPQAE</sequence>
<feature type="transmembrane region" description="Helical" evidence="6">
    <location>
        <begin position="154"/>
        <end position="173"/>
    </location>
</feature>
<feature type="transmembrane region" description="Helical" evidence="6">
    <location>
        <begin position="345"/>
        <end position="362"/>
    </location>
</feature>
<dbReference type="PANTHER" id="PTHR42770:SF11">
    <property type="entry name" value="INNER MEMBRANE TRANSPORT PROTEIN YBAT"/>
    <property type="match status" value="1"/>
</dbReference>
<organism evidence="7 8">
    <name type="scientific">Gimesia chilikensis</name>
    <dbReference type="NCBI Taxonomy" id="2605989"/>
    <lineage>
        <taxon>Bacteria</taxon>
        <taxon>Pseudomonadati</taxon>
        <taxon>Planctomycetota</taxon>
        <taxon>Planctomycetia</taxon>
        <taxon>Planctomycetales</taxon>
        <taxon>Planctomycetaceae</taxon>
        <taxon>Gimesia</taxon>
    </lineage>
</organism>
<dbReference type="RefSeq" id="WP_145041706.1">
    <property type="nucleotide sequence ID" value="NZ_CP036347.1"/>
</dbReference>
<keyword evidence="3 6" id="KW-0812">Transmembrane</keyword>
<proteinExistence type="predicted"/>
<evidence type="ECO:0000256" key="3">
    <source>
        <dbReference type="ARBA" id="ARBA00022692"/>
    </source>
</evidence>
<evidence type="ECO:0000256" key="1">
    <source>
        <dbReference type="ARBA" id="ARBA00004651"/>
    </source>
</evidence>
<dbReference type="InterPro" id="IPR002293">
    <property type="entry name" value="AA/rel_permease1"/>
</dbReference>
<feature type="transmembrane region" description="Helical" evidence="6">
    <location>
        <begin position="405"/>
        <end position="425"/>
    </location>
</feature>